<accession>A0A5J4R1L8</accession>
<gene>
    <name evidence="1" type="ORF">EZS27_024337</name>
</gene>
<organism evidence="1">
    <name type="scientific">termite gut metagenome</name>
    <dbReference type="NCBI Taxonomy" id="433724"/>
    <lineage>
        <taxon>unclassified sequences</taxon>
        <taxon>metagenomes</taxon>
        <taxon>organismal metagenomes</taxon>
    </lineage>
</organism>
<dbReference type="InterPro" id="IPR029470">
    <property type="entry name" value="PDDEXK_4"/>
</dbReference>
<sequence>MGENTEKNNDNTINNMKNLDEEVLEWHKKVLEDKRKHKENGHNFNIFELFENELNIGIQEGHHSKLIKYLLDANASHGQGNQFLMKFLESIGIKADKSDTWSVKTEYKDADIVLKRVHLESIIIIENKSNGAPDQPNQLYGYWYHIIYNKTKEHDPNFYEQHKDRYRIIYLVPNSDKKYENDAIVKPKNCDKDLPDIIPMSIETLTYDDFIQKWLSACIKILPKTNCRVRDYLIQYKTFCNQFYKKMNNALLQQTIDSFGTLKKWSALVELINNNNEIQERWWKKLQQEVSQREIKELDANWTFKLFNPCYIQWYIKGEKDNTLIIYWGRDVLKVNILGALDAAKVNKLIKEKGSQFDIIKQSFNKIDGWDARTIAQENGDFNFDFIHDGKFTNIGILAWYAGNKTEKLASQLINKVRKLQTTEITKLFKEINAECTKK</sequence>
<proteinExistence type="predicted"/>
<evidence type="ECO:0008006" key="2">
    <source>
        <dbReference type="Google" id="ProtNLM"/>
    </source>
</evidence>
<dbReference type="AlphaFoldDB" id="A0A5J4R1L8"/>
<reference evidence="1" key="1">
    <citation type="submission" date="2019-03" db="EMBL/GenBank/DDBJ databases">
        <title>Single cell metagenomics reveals metabolic interactions within the superorganism composed of flagellate Streblomastix strix and complex community of Bacteroidetes bacteria on its surface.</title>
        <authorList>
            <person name="Treitli S.C."/>
            <person name="Kolisko M."/>
            <person name="Husnik F."/>
            <person name="Keeling P."/>
            <person name="Hampl V."/>
        </authorList>
    </citation>
    <scope>NUCLEOTIDE SEQUENCE</scope>
    <source>
        <strain evidence="1">STM</strain>
    </source>
</reference>
<evidence type="ECO:0000313" key="1">
    <source>
        <dbReference type="EMBL" id="KAA6326573.1"/>
    </source>
</evidence>
<protein>
    <recommendedName>
        <fullName evidence="2">PD-(D/E)XK nuclease superfamily protein</fullName>
    </recommendedName>
</protein>
<comment type="caution">
    <text evidence="1">The sequence shown here is derived from an EMBL/GenBank/DDBJ whole genome shotgun (WGS) entry which is preliminary data.</text>
</comment>
<name>A0A5J4R1L8_9ZZZZ</name>
<dbReference type="EMBL" id="SNRY01002142">
    <property type="protein sequence ID" value="KAA6326573.1"/>
    <property type="molecule type" value="Genomic_DNA"/>
</dbReference>
<dbReference type="Pfam" id="PF14281">
    <property type="entry name" value="PDDEXK_4"/>
    <property type="match status" value="1"/>
</dbReference>